<dbReference type="Proteomes" id="UP000244016">
    <property type="component" value="Unassembled WGS sequence"/>
</dbReference>
<dbReference type="SUPFAM" id="SSF46785">
    <property type="entry name" value="Winged helix' DNA-binding domain"/>
    <property type="match status" value="1"/>
</dbReference>
<feature type="domain" description="Helix-turn-helix type 11" evidence="3">
    <location>
        <begin position="3"/>
        <end position="55"/>
    </location>
</feature>
<name>A0A2T5GAA8_9BACL</name>
<dbReference type="GO" id="GO:0046872">
    <property type="term" value="F:metal ion binding"/>
    <property type="evidence" value="ECO:0007669"/>
    <property type="project" value="UniProtKB-KW"/>
</dbReference>
<dbReference type="InterPro" id="IPR026043">
    <property type="entry name" value="NadR"/>
</dbReference>
<organism evidence="4 5">
    <name type="scientific">Brockia lithotrophica</name>
    <dbReference type="NCBI Taxonomy" id="933949"/>
    <lineage>
        <taxon>Bacteria</taxon>
        <taxon>Bacillati</taxon>
        <taxon>Bacillota</taxon>
        <taxon>Bacilli</taxon>
        <taxon>Bacillales</taxon>
        <taxon>Bacillales Family X. Incertae Sedis</taxon>
        <taxon>Brockia</taxon>
    </lineage>
</organism>
<keyword evidence="1" id="KW-0533">Nickel</keyword>
<dbReference type="PANTHER" id="PTHR40068">
    <property type="entry name" value="TRANSCRIPTION REPRESSOR NIAR-RELATED"/>
    <property type="match status" value="1"/>
</dbReference>
<dbReference type="InterPro" id="IPR035922">
    <property type="entry name" value="3H_dom_sf"/>
</dbReference>
<dbReference type="Pfam" id="PF02829">
    <property type="entry name" value="3H"/>
    <property type="match status" value="1"/>
</dbReference>
<dbReference type="InterPro" id="IPR013196">
    <property type="entry name" value="HTH_11"/>
</dbReference>
<sequence length="168" mass="18935">MDRKESLLALLRQAQGPVKGSELARALGVSRQTLVQDIAFLRKDGFRILSTTRGYLLEEAPPKEHEVIGISHPPERLRRELEILVAHHVEVADVIIEHPVYGTLRAELGIRTPKDIGTFMKKWRGSHLPLLSEITGGHHYHTLVAEEPEYIEAAIRALEDDGFPVERT</sequence>
<dbReference type="PANTHER" id="PTHR40068:SF1">
    <property type="entry name" value="TRANSCRIPTION REPRESSOR NIAR-RELATED"/>
    <property type="match status" value="1"/>
</dbReference>
<dbReference type="InterPro" id="IPR004173">
    <property type="entry name" value="3H_domain"/>
</dbReference>
<feature type="domain" description="3H" evidence="2">
    <location>
        <begin position="70"/>
        <end position="163"/>
    </location>
</feature>
<feature type="binding site" evidence="1">
    <location>
        <position position="141"/>
    </location>
    <ligand>
        <name>Ni(2+)</name>
        <dbReference type="ChEBI" id="CHEBI:49786"/>
    </ligand>
</feature>
<keyword evidence="1" id="KW-0479">Metal-binding</keyword>
<dbReference type="AlphaFoldDB" id="A0A2T5GAA8"/>
<dbReference type="InterPro" id="IPR036390">
    <property type="entry name" value="WH_DNA-bd_sf"/>
</dbReference>
<feature type="binding site" evidence="1">
    <location>
        <position position="80"/>
    </location>
    <ligand>
        <name>Ni(2+)</name>
        <dbReference type="ChEBI" id="CHEBI:49786"/>
    </ligand>
</feature>
<dbReference type="EMBL" id="PEBW01000001">
    <property type="protein sequence ID" value="PTQ53117.1"/>
    <property type="molecule type" value="Genomic_DNA"/>
</dbReference>
<dbReference type="PIRSF" id="PIRSF037847">
    <property type="entry name" value="NiaR"/>
    <property type="match status" value="1"/>
</dbReference>
<proteinExistence type="predicted"/>
<comment type="caution">
    <text evidence="4">The sequence shown here is derived from an EMBL/GenBank/DDBJ whole genome shotgun (WGS) entry which is preliminary data.</text>
</comment>
<evidence type="ECO:0000259" key="2">
    <source>
        <dbReference type="Pfam" id="PF02829"/>
    </source>
</evidence>
<evidence type="ECO:0000313" key="4">
    <source>
        <dbReference type="EMBL" id="PTQ53117.1"/>
    </source>
</evidence>
<reference evidence="4 5" key="1">
    <citation type="submission" date="2017-08" db="EMBL/GenBank/DDBJ databases">
        <title>Burning lignite coal seam in the remote Altai Mountains harbors a hydrogen-driven thermophilic microbial community.</title>
        <authorList>
            <person name="Kadnikov V.V."/>
            <person name="Mardanov A.V."/>
            <person name="Ivasenko D."/>
            <person name="Beletsky A.V."/>
            <person name="Karnachuk O.V."/>
            <person name="Ravin N.V."/>
        </authorList>
    </citation>
    <scope>NUCLEOTIDE SEQUENCE [LARGE SCALE GENOMIC DNA]</scope>
    <source>
        <strain evidence="4">AL31</strain>
    </source>
</reference>
<evidence type="ECO:0000256" key="1">
    <source>
        <dbReference type="PIRSR" id="PIRSR037847-1"/>
    </source>
</evidence>
<gene>
    <name evidence="4" type="ORF">BLITH_0197</name>
</gene>
<evidence type="ECO:0000259" key="3">
    <source>
        <dbReference type="Pfam" id="PF08279"/>
    </source>
</evidence>
<dbReference type="Gene3D" id="1.10.10.10">
    <property type="entry name" value="Winged helix-like DNA-binding domain superfamily/Winged helix DNA-binding domain"/>
    <property type="match status" value="1"/>
</dbReference>
<feature type="binding site" evidence="1">
    <location>
        <position position="139"/>
    </location>
    <ligand>
        <name>Ni(2+)</name>
        <dbReference type="ChEBI" id="CHEBI:49786"/>
    </ligand>
</feature>
<accession>A0A2T5GAA8</accession>
<dbReference type="SUPFAM" id="SSF75500">
    <property type="entry name" value="Putative transcriptional regulator TM1602, C-terminal domain"/>
    <property type="match status" value="1"/>
</dbReference>
<feature type="binding site" evidence="1">
    <location>
        <position position="72"/>
    </location>
    <ligand>
        <name>Ni(2+)</name>
        <dbReference type="ChEBI" id="CHEBI:49786"/>
    </ligand>
</feature>
<dbReference type="Gene3D" id="3.30.1340.20">
    <property type="entry name" value="3H domain"/>
    <property type="match status" value="1"/>
</dbReference>
<dbReference type="InterPro" id="IPR036388">
    <property type="entry name" value="WH-like_DNA-bd_sf"/>
</dbReference>
<protein>
    <submittedName>
        <fullName evidence="4">Transcriptional repressor</fullName>
    </submittedName>
</protein>
<dbReference type="Pfam" id="PF08279">
    <property type="entry name" value="HTH_11"/>
    <property type="match status" value="1"/>
</dbReference>
<evidence type="ECO:0000313" key="5">
    <source>
        <dbReference type="Proteomes" id="UP000244016"/>
    </source>
</evidence>